<evidence type="ECO:0000256" key="2">
    <source>
        <dbReference type="ARBA" id="ARBA00017846"/>
    </source>
</evidence>
<dbReference type="GO" id="GO:0043138">
    <property type="term" value="F:3'-5' DNA helicase activity"/>
    <property type="evidence" value="ECO:0007669"/>
    <property type="project" value="UniProtKB-EC"/>
</dbReference>
<proteinExistence type="inferred from homology"/>
<comment type="caution">
    <text evidence="18">The sequence shown here is derived from an EMBL/GenBank/DDBJ whole genome shotgun (WGS) entry which is preliminary data.</text>
</comment>
<dbReference type="PANTHER" id="PTHR47964">
    <property type="entry name" value="ATP-DEPENDENT DNA HELICASE HOMOLOG RECG, CHLOROPLASTIC"/>
    <property type="match status" value="1"/>
</dbReference>
<keyword evidence="11" id="KW-0413">Isomerase</keyword>
<evidence type="ECO:0000256" key="10">
    <source>
        <dbReference type="ARBA" id="ARBA00023204"/>
    </source>
</evidence>
<dbReference type="GO" id="GO:0005524">
    <property type="term" value="F:ATP binding"/>
    <property type="evidence" value="ECO:0007669"/>
    <property type="project" value="UniProtKB-KW"/>
</dbReference>
<accession>A0A8J6Y941</accession>
<evidence type="ECO:0000256" key="4">
    <source>
        <dbReference type="ARBA" id="ARBA00022763"/>
    </source>
</evidence>
<dbReference type="EC" id="5.6.2.4" evidence="13 15"/>
<evidence type="ECO:0000256" key="6">
    <source>
        <dbReference type="ARBA" id="ARBA00022806"/>
    </source>
</evidence>
<gene>
    <name evidence="18" type="primary">recG</name>
    <name evidence="18" type="ORF">IFJ97_05555</name>
</gene>
<keyword evidence="3 15" id="KW-0547">Nucleotide-binding</keyword>
<dbReference type="GO" id="GO:0006310">
    <property type="term" value="P:DNA recombination"/>
    <property type="evidence" value="ECO:0007669"/>
    <property type="project" value="UniProtKB-UniRule"/>
</dbReference>
<evidence type="ECO:0000259" key="17">
    <source>
        <dbReference type="PROSITE" id="PS51194"/>
    </source>
</evidence>
<dbReference type="CDD" id="cd17992">
    <property type="entry name" value="DEXHc_RecG"/>
    <property type="match status" value="1"/>
</dbReference>
<dbReference type="Proteomes" id="UP000598633">
    <property type="component" value="Unassembled WGS sequence"/>
</dbReference>
<dbReference type="GO" id="GO:0016787">
    <property type="term" value="F:hydrolase activity"/>
    <property type="evidence" value="ECO:0007669"/>
    <property type="project" value="UniProtKB-KW"/>
</dbReference>
<dbReference type="Pfam" id="PF00271">
    <property type="entry name" value="Helicase_C"/>
    <property type="match status" value="1"/>
</dbReference>
<keyword evidence="7 15" id="KW-0067">ATP-binding</keyword>
<comment type="function">
    <text evidence="15">Plays a critical role in recombination and DNA repair. Helps process Holliday junction intermediates to mature products by catalyzing branch migration. Has replication fork regression activity, unwinds stalled or blocked replication forks to make a HJ that can be resolved. Has a DNA unwinding activity characteristic of a DNA helicase with 3'-5' polarity.</text>
</comment>
<keyword evidence="9 15" id="KW-0233">DNA recombination</keyword>
<evidence type="ECO:0000259" key="16">
    <source>
        <dbReference type="PROSITE" id="PS51192"/>
    </source>
</evidence>
<dbReference type="GO" id="GO:0006281">
    <property type="term" value="P:DNA repair"/>
    <property type="evidence" value="ECO:0007669"/>
    <property type="project" value="UniProtKB-UniRule"/>
</dbReference>
<evidence type="ECO:0000256" key="3">
    <source>
        <dbReference type="ARBA" id="ARBA00022741"/>
    </source>
</evidence>
<sequence length="705" mass="77907">MPLRNRRELTADGAELLPGDPLTELKGIGPKSAETLSAEGFNTVLDLLLHLPRRYEDRTRVTGLDKPIEAGSWVLLRGSVTGVRVRRLPGRKIIVDGLVDDGRGNLKVVWFNHRWIHTRLADEPELYLYGQVREARGGSLQLVNPEIEAVSDEAPRIVPVYRRLGRFGGRRLRRIIEQCLPVADGCHDPLPETLQKRFGLPSLNEALRELHEPNLPEDDTRRAIALEELHRGGGPYHLRLAFDELLAFACAMGSRKAARSSVRVPKIKTSVVDESRVRELLPFVLTGAQRRVLGEIQADLGSGKPMARLVQGDVGSGKTAVAALAMLTVLDSGHQVAFMAPTELLAEQHARTLSDVLAATGHTVHQLTGSLLAAEQRRVRQELADGTARLVVGTHALFQESVKFRDLGLVVVDEQHRFGVTQRQALAEKGKTPHLLVMTATPIPRSLALTVYGDLDLSVIDELPPGRKAVRTHLRFEESRSKVIDFVRDEIAAGGRVFVVYPIIDLSDEIEAAALTDHEASVREALPEAGIEILHGRLDRTQREEAIARFRDGSAQVLLATTVVEVGVDVPQASMIIIESAHRFGLSQLHQLRGRVGRGERQAWCVLMADSHLGEEARRRLEVVCRSNDGFEIAEADLEFRGPGELTGIRQWGPAGFRFANLFRDRTLINVTKDLAAECQSSGDLDDFLENLSTYHRVDIGWAGD</sequence>
<dbReference type="AlphaFoldDB" id="A0A8J6Y941"/>
<dbReference type="Gene3D" id="2.40.50.140">
    <property type="entry name" value="Nucleic acid-binding proteins"/>
    <property type="match status" value="1"/>
</dbReference>
<dbReference type="EMBL" id="JACXWA010000091">
    <property type="protein sequence ID" value="MBD3870809.1"/>
    <property type="molecule type" value="Genomic_DNA"/>
</dbReference>
<dbReference type="GO" id="GO:0003677">
    <property type="term" value="F:DNA binding"/>
    <property type="evidence" value="ECO:0007669"/>
    <property type="project" value="UniProtKB-KW"/>
</dbReference>
<evidence type="ECO:0000313" key="19">
    <source>
        <dbReference type="Proteomes" id="UP000598633"/>
    </source>
</evidence>
<dbReference type="SUPFAM" id="SSF52540">
    <property type="entry name" value="P-loop containing nucleoside triphosphate hydrolases"/>
    <property type="match status" value="2"/>
</dbReference>
<evidence type="ECO:0000256" key="9">
    <source>
        <dbReference type="ARBA" id="ARBA00023172"/>
    </source>
</evidence>
<dbReference type="InterPro" id="IPR014001">
    <property type="entry name" value="Helicase_ATP-bd"/>
</dbReference>
<protein>
    <recommendedName>
        <fullName evidence="2 15">ATP-dependent DNA helicase RecG</fullName>
        <ecNumber evidence="13 15">5.6.2.4</ecNumber>
    </recommendedName>
</protein>
<dbReference type="Gene3D" id="3.40.50.300">
    <property type="entry name" value="P-loop containing nucleotide triphosphate hydrolases"/>
    <property type="match status" value="2"/>
</dbReference>
<dbReference type="NCBIfam" id="TIGR00643">
    <property type="entry name" value="recG"/>
    <property type="match status" value="1"/>
</dbReference>
<keyword evidence="6 15" id="KW-0347">Helicase</keyword>
<dbReference type="PANTHER" id="PTHR47964:SF1">
    <property type="entry name" value="ATP-DEPENDENT DNA HELICASE HOMOLOG RECG, CHLOROPLASTIC"/>
    <property type="match status" value="1"/>
</dbReference>
<name>A0A8J6Y941_9BACT</name>
<dbReference type="InterPro" id="IPR004609">
    <property type="entry name" value="ATP-dep_DNA_helicase_RecG"/>
</dbReference>
<keyword evidence="4 15" id="KW-0227">DNA damage</keyword>
<dbReference type="NCBIfam" id="NF008165">
    <property type="entry name" value="PRK10917.1-3"/>
    <property type="match status" value="1"/>
</dbReference>
<evidence type="ECO:0000256" key="1">
    <source>
        <dbReference type="ARBA" id="ARBA00007504"/>
    </source>
</evidence>
<comment type="catalytic activity">
    <reaction evidence="14 15">
        <text>ATP + H2O = ADP + phosphate + H(+)</text>
        <dbReference type="Rhea" id="RHEA:13065"/>
        <dbReference type="ChEBI" id="CHEBI:15377"/>
        <dbReference type="ChEBI" id="CHEBI:15378"/>
        <dbReference type="ChEBI" id="CHEBI:30616"/>
        <dbReference type="ChEBI" id="CHEBI:43474"/>
        <dbReference type="ChEBI" id="CHEBI:456216"/>
        <dbReference type="EC" id="5.6.2.4"/>
    </reaction>
</comment>
<dbReference type="InterPro" id="IPR001650">
    <property type="entry name" value="Helicase_C-like"/>
</dbReference>
<dbReference type="NCBIfam" id="NF008168">
    <property type="entry name" value="PRK10917.2-2"/>
    <property type="match status" value="1"/>
</dbReference>
<keyword evidence="5 15" id="KW-0378">Hydrolase</keyword>
<keyword evidence="10 15" id="KW-0234">DNA repair</keyword>
<dbReference type="SMART" id="SM00490">
    <property type="entry name" value="HELICc"/>
    <property type="match status" value="1"/>
</dbReference>
<evidence type="ECO:0000256" key="14">
    <source>
        <dbReference type="ARBA" id="ARBA00048988"/>
    </source>
</evidence>
<dbReference type="SMART" id="SM00487">
    <property type="entry name" value="DEXDc"/>
    <property type="match status" value="1"/>
</dbReference>
<evidence type="ECO:0000256" key="13">
    <source>
        <dbReference type="ARBA" id="ARBA00034808"/>
    </source>
</evidence>
<evidence type="ECO:0000256" key="11">
    <source>
        <dbReference type="ARBA" id="ARBA00023235"/>
    </source>
</evidence>
<comment type="catalytic activity">
    <reaction evidence="12 15">
        <text>Couples ATP hydrolysis with the unwinding of duplex DNA by translocating in the 3'-5' direction.</text>
        <dbReference type="EC" id="5.6.2.4"/>
    </reaction>
</comment>
<dbReference type="Pfam" id="PF00270">
    <property type="entry name" value="DEAD"/>
    <property type="match status" value="1"/>
</dbReference>
<evidence type="ECO:0000256" key="5">
    <source>
        <dbReference type="ARBA" id="ARBA00022801"/>
    </source>
</evidence>
<dbReference type="Pfam" id="PF19833">
    <property type="entry name" value="RecG_dom3_C"/>
    <property type="match status" value="1"/>
</dbReference>
<comment type="similarity">
    <text evidence="1 15">Belongs to the helicase family. RecG subfamily.</text>
</comment>
<evidence type="ECO:0000256" key="15">
    <source>
        <dbReference type="RuleBase" id="RU363016"/>
    </source>
</evidence>
<dbReference type="InterPro" id="IPR045562">
    <property type="entry name" value="RecG_dom3_C"/>
</dbReference>
<dbReference type="InterPro" id="IPR027417">
    <property type="entry name" value="P-loop_NTPase"/>
</dbReference>
<dbReference type="InterPro" id="IPR033454">
    <property type="entry name" value="RecG_wedge"/>
</dbReference>
<evidence type="ECO:0000313" key="18">
    <source>
        <dbReference type="EMBL" id="MBD3870809.1"/>
    </source>
</evidence>
<dbReference type="CDD" id="cd04488">
    <property type="entry name" value="RecG_wedge_OBF"/>
    <property type="match status" value="1"/>
</dbReference>
<evidence type="ECO:0000256" key="7">
    <source>
        <dbReference type="ARBA" id="ARBA00022840"/>
    </source>
</evidence>
<dbReference type="PROSITE" id="PS51192">
    <property type="entry name" value="HELICASE_ATP_BIND_1"/>
    <property type="match status" value="1"/>
</dbReference>
<evidence type="ECO:0000256" key="8">
    <source>
        <dbReference type="ARBA" id="ARBA00023125"/>
    </source>
</evidence>
<organism evidence="18 19">
    <name type="scientific">Candidatus Sulfomarinibacter kjeldsenii</name>
    <dbReference type="NCBI Taxonomy" id="2885994"/>
    <lineage>
        <taxon>Bacteria</taxon>
        <taxon>Pseudomonadati</taxon>
        <taxon>Acidobacteriota</taxon>
        <taxon>Thermoanaerobaculia</taxon>
        <taxon>Thermoanaerobaculales</taxon>
        <taxon>Candidatus Sulfomarinibacteraceae</taxon>
        <taxon>Candidatus Sulfomarinibacter</taxon>
    </lineage>
</organism>
<reference evidence="18 19" key="1">
    <citation type="submission" date="2020-08" db="EMBL/GenBank/DDBJ databases">
        <title>Acidobacteriota in marine sediments use diverse sulfur dissimilation pathways.</title>
        <authorList>
            <person name="Wasmund K."/>
        </authorList>
    </citation>
    <scope>NUCLEOTIDE SEQUENCE [LARGE SCALE GENOMIC DNA]</scope>
    <source>
        <strain evidence="18">MAG AM3-A</strain>
    </source>
</reference>
<keyword evidence="8" id="KW-0238">DNA-binding</keyword>
<dbReference type="InterPro" id="IPR011545">
    <property type="entry name" value="DEAD/DEAH_box_helicase_dom"/>
</dbReference>
<feature type="domain" description="Helicase ATP-binding" evidence="16">
    <location>
        <begin position="299"/>
        <end position="460"/>
    </location>
</feature>
<feature type="domain" description="Helicase C-terminal" evidence="17">
    <location>
        <begin position="479"/>
        <end position="639"/>
    </location>
</feature>
<dbReference type="InterPro" id="IPR012340">
    <property type="entry name" value="NA-bd_OB-fold"/>
</dbReference>
<dbReference type="InterPro" id="IPR047112">
    <property type="entry name" value="RecG/Mfd"/>
</dbReference>
<dbReference type="SUPFAM" id="SSF50249">
    <property type="entry name" value="Nucleic acid-binding proteins"/>
    <property type="match status" value="1"/>
</dbReference>
<evidence type="ECO:0000256" key="12">
    <source>
        <dbReference type="ARBA" id="ARBA00034617"/>
    </source>
</evidence>
<dbReference type="Pfam" id="PF17191">
    <property type="entry name" value="RecG_wedge"/>
    <property type="match status" value="1"/>
</dbReference>
<dbReference type="PROSITE" id="PS51194">
    <property type="entry name" value="HELICASE_CTER"/>
    <property type="match status" value="1"/>
</dbReference>